<dbReference type="InterPro" id="IPR008936">
    <property type="entry name" value="Rho_GTPase_activation_prot"/>
</dbReference>
<feature type="compositionally biased region" description="Polar residues" evidence="7">
    <location>
        <begin position="142"/>
        <end position="155"/>
    </location>
</feature>
<feature type="region of interest" description="Disordered" evidence="7">
    <location>
        <begin position="173"/>
        <end position="197"/>
    </location>
</feature>
<dbReference type="GO" id="GO:0007165">
    <property type="term" value="P:signal transduction"/>
    <property type="evidence" value="ECO:0007669"/>
    <property type="project" value="InterPro"/>
</dbReference>
<dbReference type="InterPro" id="IPR001164">
    <property type="entry name" value="ArfGAP_dom"/>
</dbReference>
<dbReference type="FunFam" id="2.30.29.30:FF:000128">
    <property type="entry name" value="arf-GAP with Rho-GAP domain, ANK repeat and PH domain-containing protein 2"/>
    <property type="match status" value="1"/>
</dbReference>
<dbReference type="FunFam" id="2.30.29.30:FF:000193">
    <property type="entry name" value="arf-GAP with Rho-GAP domain, ANK repeat and PH domain-containing protein 3"/>
    <property type="match status" value="1"/>
</dbReference>
<dbReference type="InterPro" id="IPR001849">
    <property type="entry name" value="PH_domain"/>
</dbReference>
<evidence type="ECO:0000259" key="8">
    <source>
        <dbReference type="PROSITE" id="PS50003"/>
    </source>
</evidence>
<keyword evidence="13" id="KW-1185">Reference proteome</keyword>
<evidence type="ECO:0000313" key="12">
    <source>
        <dbReference type="EMBL" id="OWK12020.1"/>
    </source>
</evidence>
<keyword evidence="3" id="KW-0963">Cytoplasm</keyword>
<feature type="domain" description="Arf-GAP" evidence="10">
    <location>
        <begin position="482"/>
        <end position="613"/>
    </location>
</feature>
<dbReference type="CDD" id="cd17902">
    <property type="entry name" value="ArfGap_ARAP3"/>
    <property type="match status" value="1"/>
</dbReference>
<evidence type="ECO:0000256" key="1">
    <source>
        <dbReference type="ARBA" id="ARBA00004496"/>
    </source>
</evidence>
<keyword evidence="6" id="KW-0863">Zinc-finger</keyword>
<dbReference type="PROSITE" id="PS50105">
    <property type="entry name" value="SAM_DOMAIN"/>
    <property type="match status" value="1"/>
</dbReference>
<dbReference type="FunFam" id="1.10.220.150:FF:000006">
    <property type="entry name" value="arf-GAP with Rho-GAP domain, ANK repeat and PH domain-containing protein 3"/>
    <property type="match status" value="1"/>
</dbReference>
<keyword evidence="4" id="KW-0597">Phosphoprotein</keyword>
<evidence type="ECO:0000256" key="4">
    <source>
        <dbReference type="ARBA" id="ARBA00022553"/>
    </source>
</evidence>
<feature type="domain" description="PH" evidence="8">
    <location>
        <begin position="289"/>
        <end position="381"/>
    </location>
</feature>
<dbReference type="SMART" id="SM00105">
    <property type="entry name" value="ArfGap"/>
    <property type="match status" value="1"/>
</dbReference>
<dbReference type="Gene3D" id="1.10.220.150">
    <property type="entry name" value="Arf GTPase activating protein"/>
    <property type="match status" value="1"/>
</dbReference>
<dbReference type="GO" id="GO:0005547">
    <property type="term" value="F:phosphatidylinositol-3,4,5-trisphosphate binding"/>
    <property type="evidence" value="ECO:0007669"/>
    <property type="project" value="TreeGrafter"/>
</dbReference>
<dbReference type="InterPro" id="IPR052227">
    <property type="entry name" value="Arf-Rho-GAP_ANK-PH_domain"/>
</dbReference>
<dbReference type="SMART" id="SM00324">
    <property type="entry name" value="RhoGAP"/>
    <property type="match status" value="1"/>
</dbReference>
<accession>A0A212D188</accession>
<dbReference type="GO" id="GO:0005096">
    <property type="term" value="F:GTPase activator activity"/>
    <property type="evidence" value="ECO:0007669"/>
    <property type="project" value="UniProtKB-KW"/>
</dbReference>
<dbReference type="Pfam" id="PF00620">
    <property type="entry name" value="RhoGAP"/>
    <property type="match status" value="1"/>
</dbReference>
<protein>
    <recommendedName>
        <fullName evidence="14">ARAP3</fullName>
    </recommendedName>
</protein>
<dbReference type="Pfam" id="PF07647">
    <property type="entry name" value="SAM_2"/>
    <property type="match status" value="1"/>
</dbReference>
<feature type="compositionally biased region" description="Low complexity" evidence="7">
    <location>
        <begin position="126"/>
        <end position="137"/>
    </location>
</feature>
<evidence type="ECO:0000256" key="6">
    <source>
        <dbReference type="PROSITE-ProRule" id="PRU00288"/>
    </source>
</evidence>
<dbReference type="InterPro" id="IPR001660">
    <property type="entry name" value="SAM"/>
</dbReference>
<evidence type="ECO:0000256" key="7">
    <source>
        <dbReference type="SAM" id="MobiDB-lite"/>
    </source>
</evidence>
<proteinExistence type="predicted"/>
<feature type="compositionally biased region" description="Polar residues" evidence="7">
    <location>
        <begin position="1223"/>
        <end position="1232"/>
    </location>
</feature>
<evidence type="ECO:0000313" key="13">
    <source>
        <dbReference type="Proteomes" id="UP000242450"/>
    </source>
</evidence>
<dbReference type="GO" id="GO:0005737">
    <property type="term" value="C:cytoplasm"/>
    <property type="evidence" value="ECO:0007669"/>
    <property type="project" value="UniProtKB-SubCell"/>
</dbReference>
<dbReference type="SMART" id="SM00233">
    <property type="entry name" value="PH"/>
    <property type="match status" value="5"/>
</dbReference>
<feature type="region of interest" description="Disordered" evidence="7">
    <location>
        <begin position="65"/>
        <end position="156"/>
    </location>
</feature>
<dbReference type="SMART" id="SM00454">
    <property type="entry name" value="SAM"/>
    <property type="match status" value="1"/>
</dbReference>
<evidence type="ECO:0000256" key="5">
    <source>
        <dbReference type="ARBA" id="ARBA00022737"/>
    </source>
</evidence>
<organism evidence="12 13">
    <name type="scientific">Cervus elaphus hippelaphus</name>
    <name type="common">European red deer</name>
    <dbReference type="NCBI Taxonomy" id="46360"/>
    <lineage>
        <taxon>Eukaryota</taxon>
        <taxon>Metazoa</taxon>
        <taxon>Chordata</taxon>
        <taxon>Craniata</taxon>
        <taxon>Vertebrata</taxon>
        <taxon>Euteleostomi</taxon>
        <taxon>Mammalia</taxon>
        <taxon>Eutheria</taxon>
        <taxon>Laurasiatheria</taxon>
        <taxon>Artiodactyla</taxon>
        <taxon>Ruminantia</taxon>
        <taxon>Pecora</taxon>
        <taxon>Cervidae</taxon>
        <taxon>Cervinae</taxon>
        <taxon>Cervus</taxon>
    </lineage>
</organism>
<dbReference type="InterPro" id="IPR000198">
    <property type="entry name" value="RhoGAP_dom"/>
</dbReference>
<dbReference type="EMBL" id="MKHE01000009">
    <property type="protein sequence ID" value="OWK12020.1"/>
    <property type="molecule type" value="Genomic_DNA"/>
</dbReference>
<gene>
    <name evidence="12" type="ORF">Celaphus_00003694</name>
</gene>
<dbReference type="Gene3D" id="2.30.29.30">
    <property type="entry name" value="Pleckstrin-homology domain (PH domain)/Phosphotyrosine-binding domain (PTB)"/>
    <property type="match status" value="3"/>
</dbReference>
<feature type="domain" description="PH" evidence="8">
    <location>
        <begin position="1063"/>
        <end position="1179"/>
    </location>
</feature>
<evidence type="ECO:0000256" key="2">
    <source>
        <dbReference type="ARBA" id="ARBA00022468"/>
    </source>
</evidence>
<dbReference type="InterPro" id="IPR013761">
    <property type="entry name" value="SAM/pointed_sf"/>
</dbReference>
<dbReference type="OrthoDB" id="29546at2759"/>
<dbReference type="CDD" id="cd09490">
    <property type="entry name" value="SAM_Arap1_2_3"/>
    <property type="match status" value="1"/>
</dbReference>
<dbReference type="Gene3D" id="1.10.555.10">
    <property type="entry name" value="Rho GTPase activation protein"/>
    <property type="match status" value="1"/>
</dbReference>
<dbReference type="FunFam" id="2.30.29.30:FF:000201">
    <property type="entry name" value="arf-GAP with Rho-GAP domain, ANK repeat and PH domain-containing protein 3"/>
    <property type="match status" value="1"/>
</dbReference>
<dbReference type="InterPro" id="IPR038508">
    <property type="entry name" value="ArfGAP_dom_sf"/>
</dbReference>
<dbReference type="PROSITE" id="PS50115">
    <property type="entry name" value="ARFGAP"/>
    <property type="match status" value="1"/>
</dbReference>
<dbReference type="SUPFAM" id="SSF50729">
    <property type="entry name" value="PH domain-like"/>
    <property type="match status" value="4"/>
</dbReference>
<feature type="region of interest" description="Disordered" evidence="7">
    <location>
        <begin position="864"/>
        <end position="884"/>
    </location>
</feature>
<name>A0A212D188_CEREH</name>
<evidence type="ECO:0000259" key="9">
    <source>
        <dbReference type="PROSITE" id="PS50105"/>
    </source>
</evidence>
<dbReference type="PANTHER" id="PTHR45899">
    <property type="entry name" value="RHO GTPASE ACTIVATING PROTEIN AT 15B, ISOFORM C"/>
    <property type="match status" value="1"/>
</dbReference>
<feature type="compositionally biased region" description="Acidic residues" evidence="7">
    <location>
        <begin position="1234"/>
        <end position="1249"/>
    </location>
</feature>
<dbReference type="InterPro" id="IPR011993">
    <property type="entry name" value="PH-like_dom_sf"/>
</dbReference>
<dbReference type="FunFam" id="1.10.150.50:FF:000057">
    <property type="entry name" value="Arf-GAP with Rho-GAP domain, ANK repeat and PH domain-containing protein 3"/>
    <property type="match status" value="1"/>
</dbReference>
<dbReference type="PRINTS" id="PR00405">
    <property type="entry name" value="REVINTRACTNG"/>
</dbReference>
<keyword evidence="6" id="KW-0862">Zinc</keyword>
<dbReference type="SUPFAM" id="SSF48350">
    <property type="entry name" value="GTPase activation domain, GAP"/>
    <property type="match status" value="1"/>
</dbReference>
<feature type="domain" description="SAM" evidence="9">
    <location>
        <begin position="8"/>
        <end position="68"/>
    </location>
</feature>
<feature type="compositionally biased region" description="Low complexity" evidence="7">
    <location>
        <begin position="1362"/>
        <end position="1375"/>
    </location>
</feature>
<feature type="region of interest" description="Disordered" evidence="7">
    <location>
        <begin position="217"/>
        <end position="245"/>
    </location>
</feature>
<dbReference type="Proteomes" id="UP000242450">
    <property type="component" value="Chromosome 9"/>
</dbReference>
<dbReference type="GO" id="GO:0008270">
    <property type="term" value="F:zinc ion binding"/>
    <property type="evidence" value="ECO:0007669"/>
    <property type="project" value="UniProtKB-KW"/>
</dbReference>
<comment type="caution">
    <text evidence="12">The sequence shown here is derived from an EMBL/GenBank/DDBJ whole genome shotgun (WGS) entry which is preliminary data.</text>
</comment>
<sequence>MAAPQDLDIAVWLASVHLEQYADAFRQQGLATAGAARGLGHGELRQLGVNATGHRKRILRLLQAGTAEGPPDPQPESAMEPSPSPAPPAQPTKPVPKPRTVFGGLSGSATTQRPGLSPAVWRPEASKSPEPSLSPKSPTVPPRSSSEQPSASNTVEMMPNAIYFGLDLRGGAQTAQDMAPDGSQTAAPTPALRPTTGTVHIMDPGCLYYGVQPVGVSGAPDRREGRGVCQERAEHRLSRPDLEAREDAGYASLELPGDSTLSLPTLDTETNDDLISPYASFSSTADRPTPLLSGWLDKLSPQGNYVFQRRFVQFNGRSLMYFGSDKDPFPKGVIPLTAIEMTRSSKDNKFQVITGQRVFVFRTESEAQRDMWCSTLQSCLKEQRLLGHPRPPQPPRPLRTGMLELRGHKAKVFAALSPGELALYKSEQAFSLGIGICFIELQGCSVRETKSRSFDLLTPHRCFSFTAESGGARQSWAAALQEAVTETLSDYEVAEKIWSNRANRQCADCGASRPDWAAVNLGVVICKQCAGQHRALGSGISKVQSLKLDTSVWSNEIVQLFIVLGNDRANRFWAGSLPPGEGLHPDTPPGPRGEFISRKYRLGLFRKPHPQYPDHSQLLQALCAAVAGPNLLKNMTQLLCVEAFEGEEPWTPSALDGSFPSLLPPDPSPGVYNEVVVPATYSSFLYCGPISNKAGPPPPRRGRDAPPRLWCVLGAALEMFVSESSPEPLHLIQPQDVVCLGVNPPPTDPGDLDRFPFSFELILTGGRIQHFGTDGADSLEAWTSALGKWFSPLSCHQLLGPGLLRLGRLWLRSPSHAALAPGLWMSGFGLLRGDHLFLCPASGPGPPAPEDMVHLRRLQEISEQGWGEGRRPEDSPGAGSDSDLSGLRTLYLQAEGRLDFSAWNAAIGGAASGGGTGLQEQQMSRGDIPIIVDACISFVTQHGLRLEGIYRKGGARARSLKLLAEFRRDARSVKLRPGEHFVEDVTDTLKRFFRELDDPVTSARLLPRWREAAELPQKNQRLEKYKEVIGCLPRVNRRTLATLIGHLYRSPCPAPLCPGIRRESPRVGLLRCREEPPRLLGNRFQERFFLLRGRCLLLLKEKKVGPGRVWREAGWLCSSKPEREWPLEDAKVYLGIRKKFKPPTPWGFTLILEKMHLYLSCTDEDEMWDWTTSILKAQHDDQQPVVLRRHSSSDLARQKFGTMPLLPIRGDDSGATLLSANQTLPMKSSQGSVEEQEDLEEPVYEEPVYEEVGAFPELTEDISTSFSTPRERTAKLETPLPSQRSFDQYLLSKAGPQGWEERPPEPPPGPPSKSSTQTHGSLEEQLLQELSSLILRKGETTAGLGSPSQPSSPQPPSPNGLPTQTPGFPTQTPCTSSLPPSQPLT</sequence>
<dbReference type="CDD" id="cd13253">
    <property type="entry name" value="PH1_ARAP"/>
    <property type="match status" value="1"/>
</dbReference>
<reference evidence="12 13" key="1">
    <citation type="journal article" date="2018" name="Mol. Genet. Genomics">
        <title>The red deer Cervus elaphus genome CerEla1.0: sequencing, annotating, genes, and chromosomes.</title>
        <authorList>
            <person name="Bana N.A."/>
            <person name="Nyiri A."/>
            <person name="Nagy J."/>
            <person name="Frank K."/>
            <person name="Nagy T."/>
            <person name="Steger V."/>
            <person name="Schiller M."/>
            <person name="Lakatos P."/>
            <person name="Sugar L."/>
            <person name="Horn P."/>
            <person name="Barta E."/>
            <person name="Orosz L."/>
        </authorList>
    </citation>
    <scope>NUCLEOTIDE SEQUENCE [LARGE SCALE GENOMIC DNA]</scope>
    <source>
        <strain evidence="12">Hungarian</strain>
    </source>
</reference>
<feature type="region of interest" description="Disordered" evidence="7">
    <location>
        <begin position="1223"/>
        <end position="1385"/>
    </location>
</feature>
<feature type="compositionally biased region" description="Pro residues" evidence="7">
    <location>
        <begin position="82"/>
        <end position="97"/>
    </location>
</feature>
<feature type="domain" description="Rho-GAP" evidence="11">
    <location>
        <begin position="916"/>
        <end position="1105"/>
    </location>
</feature>
<feature type="compositionally biased region" description="Low complexity" evidence="7">
    <location>
        <begin position="1323"/>
        <end position="1333"/>
    </location>
</feature>
<dbReference type="SUPFAM" id="SSF47769">
    <property type="entry name" value="SAM/Pointed domain"/>
    <property type="match status" value="1"/>
</dbReference>
<comment type="subcellular location">
    <subcellularLocation>
        <location evidence="1">Cytoplasm</location>
    </subcellularLocation>
</comment>
<dbReference type="InterPro" id="IPR037278">
    <property type="entry name" value="ARFGAP/RecO"/>
</dbReference>
<dbReference type="SUPFAM" id="SSF57863">
    <property type="entry name" value="ArfGap/RecO-like zinc finger"/>
    <property type="match status" value="1"/>
</dbReference>
<dbReference type="Pfam" id="PF01412">
    <property type="entry name" value="ArfGap"/>
    <property type="match status" value="1"/>
</dbReference>
<dbReference type="PANTHER" id="PTHR45899:SF4">
    <property type="entry name" value="ARF-GAP WITH RHO-GAP DOMAIN, ANK REPEAT AND PH DOMAIN-CONTAINING PROTEIN 3"/>
    <property type="match status" value="1"/>
</dbReference>
<keyword evidence="2" id="KW-0343">GTPase activation</keyword>
<keyword evidence="6" id="KW-0479">Metal-binding</keyword>
<keyword evidence="5" id="KW-0677">Repeat</keyword>
<evidence type="ECO:0000259" key="11">
    <source>
        <dbReference type="PROSITE" id="PS50238"/>
    </source>
</evidence>
<evidence type="ECO:0008006" key="14">
    <source>
        <dbReference type="Google" id="ProtNLM"/>
    </source>
</evidence>
<dbReference type="Gene3D" id="1.10.150.50">
    <property type="entry name" value="Transcription Factor, Ets-1"/>
    <property type="match status" value="1"/>
</dbReference>
<feature type="domain" description="PH" evidence="8">
    <location>
        <begin position="396"/>
        <end position="485"/>
    </location>
</feature>
<evidence type="ECO:0000256" key="3">
    <source>
        <dbReference type="ARBA" id="ARBA00022490"/>
    </source>
</evidence>
<dbReference type="PROSITE" id="PS50238">
    <property type="entry name" value="RHOGAP"/>
    <property type="match status" value="1"/>
</dbReference>
<feature type="compositionally biased region" description="Low complexity" evidence="7">
    <location>
        <begin position="185"/>
        <end position="197"/>
    </location>
</feature>
<dbReference type="Pfam" id="PF00169">
    <property type="entry name" value="PH"/>
    <property type="match status" value="2"/>
</dbReference>
<feature type="compositionally biased region" description="Pro residues" evidence="7">
    <location>
        <begin position="1350"/>
        <end position="1359"/>
    </location>
</feature>
<dbReference type="CDD" id="cd13254">
    <property type="entry name" value="PH2_ARAP"/>
    <property type="match status" value="1"/>
</dbReference>
<feature type="compositionally biased region" description="Basic and acidic residues" evidence="7">
    <location>
        <begin position="220"/>
        <end position="245"/>
    </location>
</feature>
<dbReference type="PROSITE" id="PS50003">
    <property type="entry name" value="PH_DOMAIN"/>
    <property type="match status" value="3"/>
</dbReference>
<evidence type="ECO:0000259" key="10">
    <source>
        <dbReference type="PROSITE" id="PS50115"/>
    </source>
</evidence>